<evidence type="ECO:0000313" key="2">
    <source>
        <dbReference type="Proteomes" id="UP000663873"/>
    </source>
</evidence>
<gene>
    <name evidence="1" type="ORF">UJA718_LOCUS49593</name>
</gene>
<dbReference type="EMBL" id="CAJOBP010105018">
    <property type="protein sequence ID" value="CAF4986657.1"/>
    <property type="molecule type" value="Genomic_DNA"/>
</dbReference>
<evidence type="ECO:0000313" key="1">
    <source>
        <dbReference type="EMBL" id="CAF4986657.1"/>
    </source>
</evidence>
<keyword evidence="2" id="KW-1185">Reference proteome</keyword>
<accession>A0A821ZY72</accession>
<name>A0A821ZY72_9BILA</name>
<sequence>RFYIQYMNERDSTSNSNLNPLMKSSSEYSGQVTSAQLIFPQNYQNIALRQAPVYVYKQGDNKIYYENLAKYLSIEQTYLS</sequence>
<dbReference type="AlphaFoldDB" id="A0A821ZY72"/>
<protein>
    <submittedName>
        <fullName evidence="1">Uncharacterized protein</fullName>
    </submittedName>
</protein>
<proteinExistence type="predicted"/>
<reference evidence="1" key="1">
    <citation type="submission" date="2021-02" db="EMBL/GenBank/DDBJ databases">
        <authorList>
            <person name="Nowell W R."/>
        </authorList>
    </citation>
    <scope>NUCLEOTIDE SEQUENCE</scope>
</reference>
<feature type="non-terminal residue" evidence="1">
    <location>
        <position position="1"/>
    </location>
</feature>
<organism evidence="1 2">
    <name type="scientific">Rotaria socialis</name>
    <dbReference type="NCBI Taxonomy" id="392032"/>
    <lineage>
        <taxon>Eukaryota</taxon>
        <taxon>Metazoa</taxon>
        <taxon>Spiralia</taxon>
        <taxon>Gnathifera</taxon>
        <taxon>Rotifera</taxon>
        <taxon>Eurotatoria</taxon>
        <taxon>Bdelloidea</taxon>
        <taxon>Philodinida</taxon>
        <taxon>Philodinidae</taxon>
        <taxon>Rotaria</taxon>
    </lineage>
</organism>
<feature type="non-terminal residue" evidence="1">
    <location>
        <position position="80"/>
    </location>
</feature>
<dbReference type="Proteomes" id="UP000663873">
    <property type="component" value="Unassembled WGS sequence"/>
</dbReference>
<comment type="caution">
    <text evidence="1">The sequence shown here is derived from an EMBL/GenBank/DDBJ whole genome shotgun (WGS) entry which is preliminary data.</text>
</comment>